<protein>
    <submittedName>
        <fullName evidence="1">Uncharacterized protein</fullName>
    </submittedName>
</protein>
<reference evidence="1 2" key="1">
    <citation type="submission" date="2019-02" db="EMBL/GenBank/DDBJ databases">
        <title>Deep-cultivation of Planctomycetes and their phenomic and genomic characterization uncovers novel biology.</title>
        <authorList>
            <person name="Wiegand S."/>
            <person name="Jogler M."/>
            <person name="Boedeker C."/>
            <person name="Pinto D."/>
            <person name="Vollmers J."/>
            <person name="Rivas-Marin E."/>
            <person name="Kohn T."/>
            <person name="Peeters S.H."/>
            <person name="Heuer A."/>
            <person name="Rast P."/>
            <person name="Oberbeckmann S."/>
            <person name="Bunk B."/>
            <person name="Jeske O."/>
            <person name="Meyerdierks A."/>
            <person name="Storesund J.E."/>
            <person name="Kallscheuer N."/>
            <person name="Luecker S."/>
            <person name="Lage O.M."/>
            <person name="Pohl T."/>
            <person name="Merkel B.J."/>
            <person name="Hornburger P."/>
            <person name="Mueller R.-W."/>
            <person name="Bruemmer F."/>
            <person name="Labrenz M."/>
            <person name="Spormann A.M."/>
            <person name="Op den Camp H."/>
            <person name="Overmann J."/>
            <person name="Amann R."/>
            <person name="Jetten M.S.M."/>
            <person name="Mascher T."/>
            <person name="Medema M.H."/>
            <person name="Devos D.P."/>
            <person name="Kaster A.-K."/>
            <person name="Ovreas L."/>
            <person name="Rohde M."/>
            <person name="Galperin M.Y."/>
            <person name="Jogler C."/>
        </authorList>
    </citation>
    <scope>NUCLEOTIDE SEQUENCE [LARGE SCALE GENOMIC DNA]</scope>
    <source>
        <strain evidence="1 2">Pla133</strain>
    </source>
</reference>
<accession>A0A518BG44</accession>
<organism evidence="1 2">
    <name type="scientific">Engelhardtia mirabilis</name>
    <dbReference type="NCBI Taxonomy" id="2528011"/>
    <lineage>
        <taxon>Bacteria</taxon>
        <taxon>Pseudomonadati</taxon>
        <taxon>Planctomycetota</taxon>
        <taxon>Planctomycetia</taxon>
        <taxon>Planctomycetia incertae sedis</taxon>
        <taxon>Engelhardtia</taxon>
    </lineage>
</organism>
<proteinExistence type="predicted"/>
<sequence length="128" mass="13697">MFRFQALFVRCAVLGFVVVSGGDDQMPAARPPEAVDTTFEVALIAPLAELTKVEVSSEPLGSELQLVLCGQPAPVGSYALGFRDEHFAGLRREVTVEAASPRWSLREHGPEIGAIESGAERRTRAAGC</sequence>
<name>A0A518BG44_9BACT</name>
<dbReference type="Proteomes" id="UP000316921">
    <property type="component" value="Chromosome"/>
</dbReference>
<dbReference type="AlphaFoldDB" id="A0A518BG44"/>
<dbReference type="EMBL" id="CP036287">
    <property type="protein sequence ID" value="QDU65883.1"/>
    <property type="molecule type" value="Genomic_DNA"/>
</dbReference>
<evidence type="ECO:0000313" key="2">
    <source>
        <dbReference type="Proteomes" id="UP000316921"/>
    </source>
</evidence>
<gene>
    <name evidence="1" type="ORF">Pla133_09490</name>
</gene>
<evidence type="ECO:0000313" key="1">
    <source>
        <dbReference type="EMBL" id="QDU65883.1"/>
    </source>
</evidence>
<keyword evidence="2" id="KW-1185">Reference proteome</keyword>
<dbReference type="KEGG" id="pbap:Pla133_09490"/>
<dbReference type="RefSeq" id="WP_145062924.1">
    <property type="nucleotide sequence ID" value="NZ_CP036287.1"/>
</dbReference>